<protein>
    <submittedName>
        <fullName evidence="1">Uncharacterized protein</fullName>
    </submittedName>
</protein>
<proteinExistence type="predicted"/>
<evidence type="ECO:0000313" key="1">
    <source>
        <dbReference type="EMBL" id="ASN67464.1"/>
    </source>
</evidence>
<organism evidence="1">
    <name type="scientific">uncultured Caudovirales phage</name>
    <dbReference type="NCBI Taxonomy" id="2100421"/>
    <lineage>
        <taxon>Viruses</taxon>
        <taxon>Duplodnaviria</taxon>
        <taxon>Heunggongvirae</taxon>
        <taxon>Uroviricota</taxon>
        <taxon>Caudoviricetes</taxon>
        <taxon>Peduoviridae</taxon>
        <taxon>Maltschvirus</taxon>
        <taxon>Maltschvirus maltsch</taxon>
    </lineage>
</organism>
<sequence length="67" mass="7917">MNKITKEELSELINQRNDYAEETFAEMFLERDSENPNVIANNYFESFALANDKMIEKLLKNLDLLED</sequence>
<name>A0A2H4IYB7_9CAUD</name>
<gene>
    <name evidence="1" type="ORF">8AX5_6</name>
</gene>
<dbReference type="EMBL" id="MF417843">
    <property type="protein sequence ID" value="ASN67464.1"/>
    <property type="molecule type" value="Genomic_DNA"/>
</dbReference>
<accession>A0A2H4IYB7</accession>
<reference evidence="1" key="1">
    <citation type="submission" date="2017-06" db="EMBL/GenBank/DDBJ databases">
        <title>Novel phages from South African skin metaviromes.</title>
        <authorList>
            <person name="van Zyl L.J."/>
            <person name="Abrahams Y."/>
            <person name="Stander E.A."/>
            <person name="Kirby B.M."/>
            <person name="Clavaud C."/>
            <person name="Farcet C."/>
            <person name="Breton L."/>
            <person name="Trindade M.I."/>
        </authorList>
    </citation>
    <scope>NUCLEOTIDE SEQUENCE</scope>
</reference>